<proteinExistence type="predicted"/>
<dbReference type="InterPro" id="IPR008963">
    <property type="entry name" value="Purple_acid_Pase-like_N"/>
</dbReference>
<organism evidence="2 3">
    <name type="scientific">Candidatus Shapirobacteria bacterium GW2011_GWE1_38_10</name>
    <dbReference type="NCBI Taxonomy" id="1618488"/>
    <lineage>
        <taxon>Bacteria</taxon>
        <taxon>Candidatus Shapironibacteriota</taxon>
    </lineage>
</organism>
<name>A0A0G0I524_9BACT</name>
<dbReference type="AlphaFoldDB" id="A0A0G0I524"/>
<evidence type="ECO:0000259" key="1">
    <source>
        <dbReference type="Pfam" id="PF16656"/>
    </source>
</evidence>
<dbReference type="InterPro" id="IPR003961">
    <property type="entry name" value="FN3_dom"/>
</dbReference>
<reference evidence="2 3" key="1">
    <citation type="journal article" date="2015" name="Nature">
        <title>rRNA introns, odd ribosomes, and small enigmatic genomes across a large radiation of phyla.</title>
        <authorList>
            <person name="Brown C.T."/>
            <person name="Hug L.A."/>
            <person name="Thomas B.C."/>
            <person name="Sharon I."/>
            <person name="Castelle C.J."/>
            <person name="Singh A."/>
            <person name="Wilkins M.J."/>
            <person name="Williams K.H."/>
            <person name="Banfield J.F."/>
        </authorList>
    </citation>
    <scope>NUCLEOTIDE SEQUENCE [LARGE SCALE GENOMIC DNA]</scope>
</reference>
<gene>
    <name evidence="2" type="ORF">US68_C0005G0005</name>
</gene>
<dbReference type="SUPFAM" id="SSF49363">
    <property type="entry name" value="Purple acid phosphatase, N-terminal domain"/>
    <property type="match status" value="1"/>
</dbReference>
<evidence type="ECO:0000313" key="2">
    <source>
        <dbReference type="EMBL" id="KKQ50438.1"/>
    </source>
</evidence>
<feature type="domain" description="Purple acid phosphatase N-terminal" evidence="1">
    <location>
        <begin position="48"/>
        <end position="129"/>
    </location>
</feature>
<sequence>MIKNKVSIKTVIIIVILLLVGVLGVLGINTAKTYLSGASSDMTPKNVLAKPDEEGKSAVISWNSDKESMGIVEYGTTPASLLLRAPESDQTINHSLTLSPLKANTNYYFRIRVGEEVFDNNGIPYSFKTKAGVVPTLVPTVVLVPTMPVVSGSECNRTSDYNKDGITNSLDYMYCLKNKPSGTVAVPSPETGKCPGGVDYNKDGVINSLDKLKCLQDNK</sequence>
<dbReference type="Gene3D" id="2.60.40.380">
    <property type="entry name" value="Purple acid phosphatase-like, N-terminal"/>
    <property type="match status" value="1"/>
</dbReference>
<protein>
    <submittedName>
        <fullName evidence="2">Fibronectin type III domain protein</fullName>
    </submittedName>
</protein>
<comment type="caution">
    <text evidence="2">The sequence shown here is derived from an EMBL/GenBank/DDBJ whole genome shotgun (WGS) entry which is preliminary data.</text>
</comment>
<accession>A0A0G0I524</accession>
<dbReference type="EMBL" id="LBTX01000005">
    <property type="protein sequence ID" value="KKQ50438.1"/>
    <property type="molecule type" value="Genomic_DNA"/>
</dbReference>
<dbReference type="Proteomes" id="UP000034231">
    <property type="component" value="Unassembled WGS sequence"/>
</dbReference>
<evidence type="ECO:0000313" key="3">
    <source>
        <dbReference type="Proteomes" id="UP000034231"/>
    </source>
</evidence>
<dbReference type="InterPro" id="IPR015914">
    <property type="entry name" value="PAPs_N"/>
</dbReference>
<dbReference type="GO" id="GO:0046872">
    <property type="term" value="F:metal ion binding"/>
    <property type="evidence" value="ECO:0007669"/>
    <property type="project" value="InterPro"/>
</dbReference>
<dbReference type="Pfam" id="PF16656">
    <property type="entry name" value="Pur_ac_phosph_N"/>
    <property type="match status" value="1"/>
</dbReference>
<dbReference type="GO" id="GO:0003993">
    <property type="term" value="F:acid phosphatase activity"/>
    <property type="evidence" value="ECO:0007669"/>
    <property type="project" value="InterPro"/>
</dbReference>
<dbReference type="CDD" id="cd00063">
    <property type="entry name" value="FN3"/>
    <property type="match status" value="1"/>
</dbReference>